<gene>
    <name evidence="3" type="ORF">QBC33DRAFT_259118</name>
</gene>
<comment type="caution">
    <text evidence="3">The sequence shown here is derived from an EMBL/GenBank/DDBJ whole genome shotgun (WGS) entry which is preliminary data.</text>
</comment>
<feature type="chain" id="PRO_5042527529" description="Secreted protein" evidence="2">
    <location>
        <begin position="22"/>
        <end position="107"/>
    </location>
</feature>
<name>A0AAJ0C5D8_9PEZI</name>
<dbReference type="EMBL" id="MU839000">
    <property type="protein sequence ID" value="KAK1770275.1"/>
    <property type="molecule type" value="Genomic_DNA"/>
</dbReference>
<keyword evidence="4" id="KW-1185">Reference proteome</keyword>
<evidence type="ECO:0000256" key="1">
    <source>
        <dbReference type="SAM" id="MobiDB-lite"/>
    </source>
</evidence>
<dbReference type="RefSeq" id="XP_060286488.1">
    <property type="nucleotide sequence ID" value="XM_060423089.1"/>
</dbReference>
<dbReference type="Proteomes" id="UP001244011">
    <property type="component" value="Unassembled WGS sequence"/>
</dbReference>
<feature type="region of interest" description="Disordered" evidence="1">
    <location>
        <begin position="49"/>
        <end position="73"/>
    </location>
</feature>
<evidence type="ECO:0000256" key="2">
    <source>
        <dbReference type="SAM" id="SignalP"/>
    </source>
</evidence>
<evidence type="ECO:0008006" key="5">
    <source>
        <dbReference type="Google" id="ProtNLM"/>
    </source>
</evidence>
<organism evidence="3 4">
    <name type="scientific">Phialemonium atrogriseum</name>
    <dbReference type="NCBI Taxonomy" id="1093897"/>
    <lineage>
        <taxon>Eukaryota</taxon>
        <taxon>Fungi</taxon>
        <taxon>Dikarya</taxon>
        <taxon>Ascomycota</taxon>
        <taxon>Pezizomycotina</taxon>
        <taxon>Sordariomycetes</taxon>
        <taxon>Sordariomycetidae</taxon>
        <taxon>Cephalothecales</taxon>
        <taxon>Cephalothecaceae</taxon>
        <taxon>Phialemonium</taxon>
    </lineage>
</organism>
<sequence length="107" mass="11574">MGALSLAFLFLFQTAAHPGNCNPIPSAPSRPISFLLLHLALISSTTLPSNAPTGSALPHRKQWQEKESYTVPAPPVTNHAPTAKHAVYKAHCSILLKTNRWIIQGGR</sequence>
<evidence type="ECO:0000313" key="3">
    <source>
        <dbReference type="EMBL" id="KAK1770275.1"/>
    </source>
</evidence>
<evidence type="ECO:0000313" key="4">
    <source>
        <dbReference type="Proteomes" id="UP001244011"/>
    </source>
</evidence>
<keyword evidence="2" id="KW-0732">Signal</keyword>
<dbReference type="GeneID" id="85306276"/>
<proteinExistence type="predicted"/>
<protein>
    <recommendedName>
        <fullName evidence="5">Secreted protein</fullName>
    </recommendedName>
</protein>
<dbReference type="AlphaFoldDB" id="A0AAJ0C5D8"/>
<feature type="signal peptide" evidence="2">
    <location>
        <begin position="1"/>
        <end position="21"/>
    </location>
</feature>
<accession>A0AAJ0C5D8</accession>
<reference evidence="3" key="1">
    <citation type="submission" date="2023-06" db="EMBL/GenBank/DDBJ databases">
        <title>Genome-scale phylogeny and comparative genomics of the fungal order Sordariales.</title>
        <authorList>
            <consortium name="Lawrence Berkeley National Laboratory"/>
            <person name="Hensen N."/>
            <person name="Bonometti L."/>
            <person name="Westerberg I."/>
            <person name="Brannstrom I.O."/>
            <person name="Guillou S."/>
            <person name="Cros-Aarteil S."/>
            <person name="Calhoun S."/>
            <person name="Haridas S."/>
            <person name="Kuo A."/>
            <person name="Mondo S."/>
            <person name="Pangilinan J."/>
            <person name="Riley R."/>
            <person name="Labutti K."/>
            <person name="Andreopoulos B."/>
            <person name="Lipzen A."/>
            <person name="Chen C."/>
            <person name="Yanf M."/>
            <person name="Daum C."/>
            <person name="Ng V."/>
            <person name="Clum A."/>
            <person name="Steindorff A."/>
            <person name="Ohm R."/>
            <person name="Martin F."/>
            <person name="Silar P."/>
            <person name="Natvig D."/>
            <person name="Lalanne C."/>
            <person name="Gautier V."/>
            <person name="Ament-Velasquez S.L."/>
            <person name="Kruys A."/>
            <person name="Hutchinson M.I."/>
            <person name="Powell A.J."/>
            <person name="Barry K."/>
            <person name="Miller A.N."/>
            <person name="Grigoriev I.V."/>
            <person name="Debuchy R."/>
            <person name="Gladieux P."/>
            <person name="Thoren M.H."/>
            <person name="Johannesson H."/>
        </authorList>
    </citation>
    <scope>NUCLEOTIDE SEQUENCE</scope>
    <source>
        <strain evidence="3">8032-3</strain>
    </source>
</reference>